<dbReference type="AlphaFoldDB" id="A0A941E5K4"/>
<name>A0A941E5K4_9BURK</name>
<protein>
    <submittedName>
        <fullName evidence="1">Uncharacterized protein</fullName>
    </submittedName>
</protein>
<keyword evidence="2" id="KW-1185">Reference proteome</keyword>
<reference evidence="1" key="1">
    <citation type="submission" date="2021-04" db="EMBL/GenBank/DDBJ databases">
        <title>novel species isolated from subtropical streams in China.</title>
        <authorList>
            <person name="Lu H."/>
        </authorList>
    </citation>
    <scope>NUCLEOTIDE SEQUENCE</scope>
    <source>
        <strain evidence="1">FT137W</strain>
    </source>
</reference>
<gene>
    <name evidence="1" type="ORF">KDM90_15810</name>
</gene>
<dbReference type="Proteomes" id="UP000678545">
    <property type="component" value="Unassembled WGS sequence"/>
</dbReference>
<organism evidence="1 2">
    <name type="scientific">Undibacterium fentianense</name>
    <dbReference type="NCBI Taxonomy" id="2828728"/>
    <lineage>
        <taxon>Bacteria</taxon>
        <taxon>Pseudomonadati</taxon>
        <taxon>Pseudomonadota</taxon>
        <taxon>Betaproteobacteria</taxon>
        <taxon>Burkholderiales</taxon>
        <taxon>Oxalobacteraceae</taxon>
        <taxon>Undibacterium</taxon>
    </lineage>
</organism>
<comment type="caution">
    <text evidence="1">The sequence shown here is derived from an EMBL/GenBank/DDBJ whole genome shotgun (WGS) entry which is preliminary data.</text>
</comment>
<evidence type="ECO:0000313" key="2">
    <source>
        <dbReference type="Proteomes" id="UP000678545"/>
    </source>
</evidence>
<proteinExistence type="predicted"/>
<dbReference type="RefSeq" id="WP_212676604.1">
    <property type="nucleotide sequence ID" value="NZ_JAGSPJ010000007.1"/>
</dbReference>
<evidence type="ECO:0000313" key="1">
    <source>
        <dbReference type="EMBL" id="MBR7801477.1"/>
    </source>
</evidence>
<sequence length="127" mass="14876">MSEQQLREELNAVYRSTSWRMTAPLRLFATLIKQPRLIMGLPKRVIRRLMHFVMRRQKLNNAALFILKMFPRWRQGYLVRLGHLQAPSIPKTINQTVSVEMLTAIDMHSMSAQARDVFANLKPNKTD</sequence>
<accession>A0A941E5K4</accession>
<dbReference type="EMBL" id="JAGSPJ010000007">
    <property type="protein sequence ID" value="MBR7801477.1"/>
    <property type="molecule type" value="Genomic_DNA"/>
</dbReference>